<accession>A0ACB8WR04</accession>
<evidence type="ECO:0000313" key="2">
    <source>
        <dbReference type="Proteomes" id="UP000831701"/>
    </source>
</evidence>
<protein>
    <submittedName>
        <fullName evidence="1">Uncharacterized protein</fullName>
    </submittedName>
</protein>
<dbReference type="Proteomes" id="UP000831701">
    <property type="component" value="Chromosome 7"/>
</dbReference>
<evidence type="ECO:0000313" key="1">
    <source>
        <dbReference type="EMBL" id="KAI3369727.1"/>
    </source>
</evidence>
<gene>
    <name evidence="1" type="ORF">L3Q82_024570</name>
</gene>
<name>A0ACB8WR04_9TELE</name>
<organism evidence="1 2">
    <name type="scientific">Scortum barcoo</name>
    <name type="common">barcoo grunter</name>
    <dbReference type="NCBI Taxonomy" id="214431"/>
    <lineage>
        <taxon>Eukaryota</taxon>
        <taxon>Metazoa</taxon>
        <taxon>Chordata</taxon>
        <taxon>Craniata</taxon>
        <taxon>Vertebrata</taxon>
        <taxon>Euteleostomi</taxon>
        <taxon>Actinopterygii</taxon>
        <taxon>Neopterygii</taxon>
        <taxon>Teleostei</taxon>
        <taxon>Neoteleostei</taxon>
        <taxon>Acanthomorphata</taxon>
        <taxon>Eupercaria</taxon>
        <taxon>Centrarchiformes</taxon>
        <taxon>Terapontoidei</taxon>
        <taxon>Terapontidae</taxon>
        <taxon>Scortum</taxon>
    </lineage>
</organism>
<keyword evidence="2" id="KW-1185">Reference proteome</keyword>
<dbReference type="EMBL" id="CM041537">
    <property type="protein sequence ID" value="KAI3369727.1"/>
    <property type="molecule type" value="Genomic_DNA"/>
</dbReference>
<proteinExistence type="predicted"/>
<comment type="caution">
    <text evidence="1">The sequence shown here is derived from an EMBL/GenBank/DDBJ whole genome shotgun (WGS) entry which is preliminary data.</text>
</comment>
<reference evidence="1" key="1">
    <citation type="submission" date="2022-04" db="EMBL/GenBank/DDBJ databases">
        <title>Jade perch genome.</title>
        <authorList>
            <person name="Chao B."/>
        </authorList>
    </citation>
    <scope>NUCLEOTIDE SEQUENCE</scope>
    <source>
        <strain evidence="1">CB-2022</strain>
    </source>
</reference>
<sequence length="805" mass="90218">MAVEAGKCRGLRTARKLRNHRREQKWHDKQYKKAHLGTALKANPFGGASHAKGIVLEKVGVEAKQPNSAIRKCVRVQLIKNGKKITAFVPNDGCLNFIEENDEVLVAGFGRKGHAVGDIPGVRFKVVKVANVSLLALYKGKKERPRQRLLFKLCVGHEFIDKTPAGIQLWYLSQARTFYVDAMQRARFGTEDNEDEDAALQYMIEQSLLESNKQKETQRDSSTRDSRSSRSEPADGSRIFTAIRQGNEKLLKDFSVRQRDGFSQADSRGWTPLHEAAAQSNQTILELTFKVSGSDCVESRTLLGQTPLFLAVERGLIENASFLLQHGAQPDSQDKDQDSPLFVAIRSGRSDLVKLLLHQGSGVNQEGCHGRRPLHEASRLGNAALVTLLLGAGAQPDPRSHYGLTPLALAAQGGHLEVVETLLRKGADVLSQAQDEASILYEASSSGDPSVIRLLLEYGADANIAKHTGHMPIHRVAHRGHLQALKMLIPVTSMGEVNDSGMSPLHSAAAGGHTDCLKVLLDAGYDPNYMLHPWVRRSYDDERKSALFFTVSNNDVPSARLLLENGAMANQDPIKCLQVALRLGNYELINLLLRFGANVNYYCRVNTTHFPSALQYALKDEVVLRMLCNYGYDVRRCFDCPYGNKPHIPEGYEGWSNTVIKDTLVTNTPVYDQLLLLLVDVTFYFYTFIHDSSSVQFCEVITVSWLRHLSGQVVRVLLDYVDHVALCSQLKAALLEQQQWSDICRLQESPRCLQHLCRLRIRRCFGRLRLRSPIFMRFLPLPGRLKDYVLYREYDLYDRQSSTPG</sequence>